<feature type="compositionally biased region" description="Basic and acidic residues" evidence="9">
    <location>
        <begin position="35"/>
        <end position="54"/>
    </location>
</feature>
<feature type="domain" description="Bromo" evidence="10">
    <location>
        <begin position="85"/>
        <end position="155"/>
    </location>
</feature>
<evidence type="ECO:0000256" key="1">
    <source>
        <dbReference type="ARBA" id="ARBA00004123"/>
    </source>
</evidence>
<dbReference type="AlphaFoldDB" id="A0A4Q9MTC5"/>
<feature type="compositionally biased region" description="Basic residues" evidence="9">
    <location>
        <begin position="617"/>
        <end position="641"/>
    </location>
</feature>
<dbReference type="PRINTS" id="PR00503">
    <property type="entry name" value="BROMODOMAIN"/>
</dbReference>
<dbReference type="InterPro" id="IPR037382">
    <property type="entry name" value="Rsc/polybromo"/>
</dbReference>
<feature type="domain" description="Bromo" evidence="10">
    <location>
        <begin position="250"/>
        <end position="320"/>
    </location>
</feature>
<dbReference type="GO" id="GO:0016586">
    <property type="term" value="C:RSC-type complex"/>
    <property type="evidence" value="ECO:0007669"/>
    <property type="project" value="InterPro"/>
</dbReference>
<dbReference type="EMBL" id="ML143410">
    <property type="protein sequence ID" value="TBU29822.1"/>
    <property type="molecule type" value="Genomic_DNA"/>
</dbReference>
<dbReference type="SUPFAM" id="SSF47370">
    <property type="entry name" value="Bromodomain"/>
    <property type="match status" value="2"/>
</dbReference>
<feature type="region of interest" description="Disordered" evidence="9">
    <location>
        <begin position="589"/>
        <end position="649"/>
    </location>
</feature>
<dbReference type="InterPro" id="IPR001487">
    <property type="entry name" value="Bromodomain"/>
</dbReference>
<keyword evidence="4" id="KW-0805">Transcription regulation</keyword>
<name>A0A4Q9MTC5_9APHY</name>
<dbReference type="PROSITE" id="PS50014">
    <property type="entry name" value="BROMODOMAIN_2"/>
    <property type="match status" value="2"/>
</dbReference>
<feature type="region of interest" description="Disordered" evidence="9">
    <location>
        <begin position="205"/>
        <end position="226"/>
    </location>
</feature>
<dbReference type="GO" id="GO:0006368">
    <property type="term" value="P:transcription elongation by RNA polymerase II"/>
    <property type="evidence" value="ECO:0007669"/>
    <property type="project" value="TreeGrafter"/>
</dbReference>
<feature type="region of interest" description="Disordered" evidence="9">
    <location>
        <begin position="360"/>
        <end position="428"/>
    </location>
</feature>
<keyword evidence="7" id="KW-0539">Nucleus</keyword>
<comment type="subcellular location">
    <subcellularLocation>
        <location evidence="1">Nucleus</location>
    </subcellularLocation>
</comment>
<evidence type="ECO:0000256" key="2">
    <source>
        <dbReference type="ARBA" id="ARBA00022737"/>
    </source>
</evidence>
<dbReference type="InterPro" id="IPR036427">
    <property type="entry name" value="Bromodomain-like_sf"/>
</dbReference>
<dbReference type="Gene3D" id="1.20.920.10">
    <property type="entry name" value="Bromodomain-like"/>
    <property type="match status" value="2"/>
</dbReference>
<sequence length="698" mass="76699">MSKREARSFAAAGVDVDAPRAKRRKEAPATSSTSPEHKHDAEEHTPTGDAKGDLENVGSVAEDKDEVREKGLQLWQALKDAVNKEGQIASFQFMRLPSKRQYPDYYAQIKRPVALDDIKAKLDAREYQTLDAVRQDFETCFRNAKRYNMKESQIFKDAKFLHVSTVAWRAWSLRCIIYMSFSASLPIAACCSTHVPHGQKSLSKEYNRIAGNEEENRDGEGSDDERKKAPNLYRLLKTKLQKLVDKTDDKGRVLSAEFMELPSRKQWPMYYTIIKKPQSLENVFKKLKRKEYHRPFDFANDVELVFSNALEFNQEHTQIWEDATALRDYFRKLMADLPEPFSIPAYANAGEHPTKIKLKMPQAPAPAKPTAAPAPSLPSTNSIVVGRSHAASSSNLQAQTKQDVKPADAGPSVRIPANPVKSPPVAPVIAPTPVPPPVRAISSQAPSSSNAVRATALSPANPLPSIASSAQPAGYPQANGAGIYLPNSGYQQPSLVPAPPKAPSKSPALLNTGALTVADSTPSAAASLQSLPAVNQYAHSLKHAVITTMPAYRRLVLDHSDGVRTWAMRLDGPEATIVISDVTFVTHDDHEAESDEDAAVPQEEEEEEEEEEPTSPSKRKAATRSPRKRTRSALIAKKAKGKASDSQPGPIQVKLNGVLLTETEASTWETPVLPGLNMLEVGEKGGMVWRVYLDRPAY</sequence>
<dbReference type="GO" id="GO:0006338">
    <property type="term" value="P:chromatin remodeling"/>
    <property type="evidence" value="ECO:0007669"/>
    <property type="project" value="InterPro"/>
</dbReference>
<organism evidence="11">
    <name type="scientific">Dichomitus squalens</name>
    <dbReference type="NCBI Taxonomy" id="114155"/>
    <lineage>
        <taxon>Eukaryota</taxon>
        <taxon>Fungi</taxon>
        <taxon>Dikarya</taxon>
        <taxon>Basidiomycota</taxon>
        <taxon>Agaricomycotina</taxon>
        <taxon>Agaricomycetes</taxon>
        <taxon>Polyporales</taxon>
        <taxon>Polyporaceae</taxon>
        <taxon>Dichomitus</taxon>
    </lineage>
</organism>
<keyword evidence="2" id="KW-0677">Repeat</keyword>
<evidence type="ECO:0000256" key="8">
    <source>
        <dbReference type="PROSITE-ProRule" id="PRU00035"/>
    </source>
</evidence>
<reference evidence="11" key="1">
    <citation type="submission" date="2019-01" db="EMBL/GenBank/DDBJ databases">
        <title>Draft genome sequences of three monokaryotic isolates of the white-rot basidiomycete fungus Dichomitus squalens.</title>
        <authorList>
            <consortium name="DOE Joint Genome Institute"/>
            <person name="Lopez S.C."/>
            <person name="Andreopoulos B."/>
            <person name="Pangilinan J."/>
            <person name="Lipzen A."/>
            <person name="Riley R."/>
            <person name="Ahrendt S."/>
            <person name="Ng V."/>
            <person name="Barry K."/>
            <person name="Daum C."/>
            <person name="Grigoriev I.V."/>
            <person name="Hilden K.S."/>
            <person name="Makela M.R."/>
            <person name="de Vries R.P."/>
        </authorList>
    </citation>
    <scope>NUCLEOTIDE SEQUENCE [LARGE SCALE GENOMIC DNA]</scope>
    <source>
        <strain evidence="11">OM18370.1</strain>
    </source>
</reference>
<evidence type="ECO:0000313" key="11">
    <source>
        <dbReference type="EMBL" id="TBU29822.1"/>
    </source>
</evidence>
<dbReference type="Proteomes" id="UP000292957">
    <property type="component" value="Unassembled WGS sequence"/>
</dbReference>
<dbReference type="SMART" id="SM00297">
    <property type="entry name" value="BROMO"/>
    <property type="match status" value="2"/>
</dbReference>
<evidence type="ECO:0000256" key="4">
    <source>
        <dbReference type="ARBA" id="ARBA00023015"/>
    </source>
</evidence>
<protein>
    <recommendedName>
        <fullName evidence="10">Bromo domain-containing protein</fullName>
    </recommendedName>
</protein>
<dbReference type="PANTHER" id="PTHR16062:SF19">
    <property type="entry name" value="PROTEIN POLYBROMO-1"/>
    <property type="match status" value="1"/>
</dbReference>
<accession>A0A4Q9MTC5</accession>
<feature type="compositionally biased region" description="Acidic residues" evidence="9">
    <location>
        <begin position="591"/>
        <end position="613"/>
    </location>
</feature>
<dbReference type="PANTHER" id="PTHR16062">
    <property type="entry name" value="SWI/SNF-RELATED"/>
    <property type="match status" value="1"/>
</dbReference>
<dbReference type="GO" id="GO:0003682">
    <property type="term" value="F:chromatin binding"/>
    <property type="evidence" value="ECO:0007669"/>
    <property type="project" value="TreeGrafter"/>
</dbReference>
<gene>
    <name evidence="11" type="ORF">BD311DRAFT_253999</name>
</gene>
<keyword evidence="6" id="KW-0804">Transcription</keyword>
<evidence type="ECO:0000256" key="5">
    <source>
        <dbReference type="ARBA" id="ARBA00023117"/>
    </source>
</evidence>
<evidence type="ECO:0000256" key="3">
    <source>
        <dbReference type="ARBA" id="ARBA00022853"/>
    </source>
</evidence>
<keyword evidence="5 8" id="KW-0103">Bromodomain</keyword>
<evidence type="ECO:0000256" key="9">
    <source>
        <dbReference type="SAM" id="MobiDB-lite"/>
    </source>
</evidence>
<feature type="region of interest" description="Disordered" evidence="9">
    <location>
        <begin position="1"/>
        <end position="55"/>
    </location>
</feature>
<evidence type="ECO:0000256" key="6">
    <source>
        <dbReference type="ARBA" id="ARBA00023163"/>
    </source>
</evidence>
<evidence type="ECO:0000256" key="7">
    <source>
        <dbReference type="ARBA" id="ARBA00023242"/>
    </source>
</evidence>
<dbReference type="Pfam" id="PF00439">
    <property type="entry name" value="Bromodomain"/>
    <property type="match status" value="2"/>
</dbReference>
<feature type="compositionally biased region" description="Polar residues" evidence="9">
    <location>
        <begin position="390"/>
        <end position="401"/>
    </location>
</feature>
<evidence type="ECO:0000259" key="10">
    <source>
        <dbReference type="PROSITE" id="PS50014"/>
    </source>
</evidence>
<proteinExistence type="predicted"/>
<keyword evidence="3" id="KW-0156">Chromatin regulator</keyword>
<dbReference type="OrthoDB" id="6017at2759"/>
<dbReference type="CDD" id="cd04369">
    <property type="entry name" value="Bromodomain"/>
    <property type="match status" value="1"/>
</dbReference>